<dbReference type="InterPro" id="IPR036388">
    <property type="entry name" value="WH-like_DNA-bd_sf"/>
</dbReference>
<sequence>MNDAILLKVDDVIDECFRSLFPFQTFNRMQSQAVPIILESDRHCVVAAPTASGKTVIAITAMVRELSKPSHGKILYIAPMRALTNEKESEWNDIFKKIGFNIYVVSGERELSEKRAMEADVIITTPEKWDSATRKYQTDRFAFVRDVSCVIIDEVHLIDSDIRGGTLEVLISRIKRINKDKPLRIIALSATMPNIEDVAEWIGADKEEILKFDDSYRPVKLETDVFAYDPKESEFINKYVRLYKALNLIKKPLRDGHQALIFVTARDDAVRSAKKLLEFFEKDGRMYLTEAEYEYVSELGKLIKNQILSQTIRWGIAFHHAGLNKMDRDTVENLFRKGIIKVLISTSTLAWGVNLPARIVVIRDVEINDPLEGNKELSPIDLLQMLGRAGRPQYDDRGYGWVIVPYAKAEMYRQLLKKGKEIESMLHESLPEHINAEIAMGTINNINEAREWIRTTFLYRCIRKNPAKYNNLDLNEKVKDEIKVLISNGFVDFNPDTYDFHPTQLSIITSIYYVNIKTAILFREYAKRENLTLSEVLEIISKADEFSEVVVRPKEHALIKKILKDRTINLKGGSLKVAAILLAYMHGEIPSEFRSDGWVIKQNTERLLKALEHIFQNYSTPSNVAIVKNTSTLIKNSIPDEAEPLLQIQSIDIKTVKTLIQHSIRSMQELSVQTLQTLTAIGINEAKAKRILKELEKYQADQSQLKLIPDESIREECLIDAAPVDTENKTIGGVVKEQVAEFIHNEENQDIVEELIEQLENQPDSHPVYLIAGYAEIEYSGRKDDKNEGQRLIIIKPGGTIIVHGVTGLKPLNYQAKEAKFKIQNHDNRLIITSESTKAKEKLVIKFSQIPKIVKPFV</sequence>
<dbReference type="PANTHER" id="PTHR47961:SF6">
    <property type="entry name" value="DNA-DIRECTED DNA POLYMERASE"/>
    <property type="match status" value="1"/>
</dbReference>
<evidence type="ECO:0000313" key="8">
    <source>
        <dbReference type="Proteomes" id="UP000218615"/>
    </source>
</evidence>
<dbReference type="InterPro" id="IPR049173">
    <property type="entry name" value="NucS_N_sf"/>
</dbReference>
<name>A0A284VIH0_9EURY</name>
<gene>
    <name evidence="7" type="ORF">MNV_1050010</name>
</gene>
<protein>
    <submittedName>
        <fullName evidence="7">Superfamily II helicase</fullName>
    </submittedName>
</protein>
<proteinExistence type="predicted"/>
<dbReference type="SUPFAM" id="SSF52540">
    <property type="entry name" value="P-loop containing nucleoside triphosphate hydrolases"/>
    <property type="match status" value="1"/>
</dbReference>
<evidence type="ECO:0000256" key="3">
    <source>
        <dbReference type="ARBA" id="ARBA00022806"/>
    </source>
</evidence>
<dbReference type="PANTHER" id="PTHR47961">
    <property type="entry name" value="DNA POLYMERASE THETA, PUTATIVE (AFU_ORTHOLOGUE AFUA_1G05260)-RELATED"/>
    <property type="match status" value="1"/>
</dbReference>
<dbReference type="InterPro" id="IPR057842">
    <property type="entry name" value="WH_MER3"/>
</dbReference>
<evidence type="ECO:0000259" key="5">
    <source>
        <dbReference type="PROSITE" id="PS51192"/>
    </source>
</evidence>
<dbReference type="Pfam" id="PF23445">
    <property type="entry name" value="WHD_SNRNP200"/>
    <property type="match status" value="1"/>
</dbReference>
<accession>A0A284VIH0</accession>
<reference evidence="8" key="1">
    <citation type="submission" date="2017-06" db="EMBL/GenBank/DDBJ databases">
        <authorList>
            <person name="Cremers G."/>
        </authorList>
    </citation>
    <scope>NUCLEOTIDE SEQUENCE [LARGE SCALE GENOMIC DNA]</scope>
</reference>
<dbReference type="STRING" id="1392998.ANME2D_02220"/>
<keyword evidence="3 7" id="KW-0347">Helicase</keyword>
<dbReference type="EMBL" id="FZMP01000008">
    <property type="protein sequence ID" value="SNQ59050.1"/>
    <property type="molecule type" value="Genomic_DNA"/>
</dbReference>
<dbReference type="Gene3D" id="3.40.50.300">
    <property type="entry name" value="P-loop containing nucleotide triphosphate hydrolases"/>
    <property type="match status" value="2"/>
</dbReference>
<keyword evidence="2" id="KW-0378">Hydrolase</keyword>
<dbReference type="SMART" id="SM00487">
    <property type="entry name" value="DEXDc"/>
    <property type="match status" value="1"/>
</dbReference>
<dbReference type="SUPFAM" id="SSF46785">
    <property type="entry name" value="Winged helix' DNA-binding domain"/>
    <property type="match status" value="1"/>
</dbReference>
<dbReference type="Pfam" id="PF14520">
    <property type="entry name" value="HHH_5"/>
    <property type="match status" value="1"/>
</dbReference>
<dbReference type="InterPro" id="IPR001650">
    <property type="entry name" value="Helicase_C-like"/>
</dbReference>
<keyword evidence="4" id="KW-0067">ATP-binding</keyword>
<feature type="domain" description="Helicase ATP-binding" evidence="5">
    <location>
        <begin position="35"/>
        <end position="210"/>
    </location>
</feature>
<feature type="domain" description="Helicase C-terminal" evidence="6">
    <location>
        <begin position="272"/>
        <end position="438"/>
    </location>
</feature>
<dbReference type="Pfam" id="PF00270">
    <property type="entry name" value="DEAD"/>
    <property type="match status" value="1"/>
</dbReference>
<evidence type="ECO:0000259" key="6">
    <source>
        <dbReference type="PROSITE" id="PS51194"/>
    </source>
</evidence>
<dbReference type="Pfam" id="PF02889">
    <property type="entry name" value="Sec63"/>
    <property type="match status" value="1"/>
</dbReference>
<dbReference type="Gene3D" id="1.10.150.20">
    <property type="entry name" value="5' to 3' exonuclease, C-terminal subdomain"/>
    <property type="match status" value="1"/>
</dbReference>
<evidence type="ECO:0000313" key="7">
    <source>
        <dbReference type="EMBL" id="SNQ59050.1"/>
    </source>
</evidence>
<organism evidence="7 8">
    <name type="scientific">Candidatus Methanoperedens nitratireducens</name>
    <dbReference type="NCBI Taxonomy" id="1392998"/>
    <lineage>
        <taxon>Archaea</taxon>
        <taxon>Methanobacteriati</taxon>
        <taxon>Methanobacteriota</taxon>
        <taxon>Stenosarchaea group</taxon>
        <taxon>Methanomicrobia</taxon>
        <taxon>Methanosarcinales</taxon>
        <taxon>ANME-2 cluster</taxon>
        <taxon>Candidatus Methanoperedentaceae</taxon>
        <taxon>Candidatus Methanoperedens</taxon>
    </lineage>
</organism>
<dbReference type="InterPro" id="IPR004179">
    <property type="entry name" value="Sec63-dom"/>
</dbReference>
<dbReference type="Gene3D" id="1.10.3380.10">
    <property type="entry name" value="Sec63 N-terminal domain-like domain"/>
    <property type="match status" value="1"/>
</dbReference>
<dbReference type="Proteomes" id="UP000218615">
    <property type="component" value="Unassembled WGS sequence"/>
</dbReference>
<keyword evidence="1" id="KW-0547">Nucleotide-binding</keyword>
<evidence type="ECO:0000256" key="4">
    <source>
        <dbReference type="ARBA" id="ARBA00022840"/>
    </source>
</evidence>
<dbReference type="GO" id="GO:0004386">
    <property type="term" value="F:helicase activity"/>
    <property type="evidence" value="ECO:0007669"/>
    <property type="project" value="UniProtKB-KW"/>
</dbReference>
<dbReference type="InterPro" id="IPR048302">
    <property type="entry name" value="NucS_N"/>
</dbReference>
<dbReference type="SUPFAM" id="SSF158702">
    <property type="entry name" value="Sec63 N-terminal domain-like"/>
    <property type="match status" value="1"/>
</dbReference>
<evidence type="ECO:0000256" key="2">
    <source>
        <dbReference type="ARBA" id="ARBA00022801"/>
    </source>
</evidence>
<keyword evidence="8" id="KW-1185">Reference proteome</keyword>
<dbReference type="PROSITE" id="PS51192">
    <property type="entry name" value="HELICASE_ATP_BIND_1"/>
    <property type="match status" value="1"/>
</dbReference>
<dbReference type="AlphaFoldDB" id="A0A284VIH0"/>
<dbReference type="Gene3D" id="1.10.10.10">
    <property type="entry name" value="Winged helix-like DNA-binding domain superfamily/Winged helix DNA-binding domain"/>
    <property type="match status" value="1"/>
</dbReference>
<dbReference type="InterPro" id="IPR050474">
    <property type="entry name" value="Hel308_SKI2-like"/>
</dbReference>
<dbReference type="GO" id="GO:0003676">
    <property type="term" value="F:nucleic acid binding"/>
    <property type="evidence" value="ECO:0007669"/>
    <property type="project" value="InterPro"/>
</dbReference>
<evidence type="ECO:0000256" key="1">
    <source>
        <dbReference type="ARBA" id="ARBA00022741"/>
    </source>
</evidence>
<dbReference type="InterPro" id="IPR036390">
    <property type="entry name" value="WH_DNA-bd_sf"/>
</dbReference>
<dbReference type="CDD" id="cd18795">
    <property type="entry name" value="SF2_C_Ski2"/>
    <property type="match status" value="1"/>
</dbReference>
<dbReference type="GO" id="GO:0005524">
    <property type="term" value="F:ATP binding"/>
    <property type="evidence" value="ECO:0007669"/>
    <property type="project" value="UniProtKB-KW"/>
</dbReference>
<dbReference type="GO" id="GO:0140097">
    <property type="term" value="F:catalytic activity, acting on DNA"/>
    <property type="evidence" value="ECO:0007669"/>
    <property type="project" value="UniProtKB-ARBA"/>
</dbReference>
<dbReference type="PROSITE" id="PS51194">
    <property type="entry name" value="HELICASE_CTER"/>
    <property type="match status" value="1"/>
</dbReference>
<dbReference type="Pfam" id="PF00271">
    <property type="entry name" value="Helicase_C"/>
    <property type="match status" value="1"/>
</dbReference>
<dbReference type="GO" id="GO:0016787">
    <property type="term" value="F:hydrolase activity"/>
    <property type="evidence" value="ECO:0007669"/>
    <property type="project" value="UniProtKB-KW"/>
</dbReference>
<dbReference type="Pfam" id="PF21003">
    <property type="entry name" value="NucS_N"/>
    <property type="match status" value="1"/>
</dbReference>
<dbReference type="SMART" id="SM00973">
    <property type="entry name" value="Sec63"/>
    <property type="match status" value="1"/>
</dbReference>
<dbReference type="Gene3D" id="2.70.180.20">
    <property type="match status" value="1"/>
</dbReference>
<dbReference type="SMART" id="SM00490">
    <property type="entry name" value="HELICc"/>
    <property type="match status" value="1"/>
</dbReference>
<dbReference type="InterPro" id="IPR027417">
    <property type="entry name" value="P-loop_NTPase"/>
</dbReference>
<dbReference type="InterPro" id="IPR014001">
    <property type="entry name" value="Helicase_ATP-bd"/>
</dbReference>
<dbReference type="InterPro" id="IPR011545">
    <property type="entry name" value="DEAD/DEAH_box_helicase_dom"/>
</dbReference>